<evidence type="ECO:0000313" key="8">
    <source>
        <dbReference type="Proteomes" id="UP001234178"/>
    </source>
</evidence>
<keyword evidence="1" id="KW-0436">Ligase</keyword>
<evidence type="ECO:0000256" key="1">
    <source>
        <dbReference type="ARBA" id="ARBA00022598"/>
    </source>
</evidence>
<evidence type="ECO:0000256" key="2">
    <source>
        <dbReference type="ARBA" id="ARBA00022741"/>
    </source>
</evidence>
<organism evidence="7 8">
    <name type="scientific">Daphnia magna</name>
    <dbReference type="NCBI Taxonomy" id="35525"/>
    <lineage>
        <taxon>Eukaryota</taxon>
        <taxon>Metazoa</taxon>
        <taxon>Ecdysozoa</taxon>
        <taxon>Arthropoda</taxon>
        <taxon>Crustacea</taxon>
        <taxon>Branchiopoda</taxon>
        <taxon>Diplostraca</taxon>
        <taxon>Cladocera</taxon>
        <taxon>Anomopoda</taxon>
        <taxon>Daphniidae</taxon>
        <taxon>Daphnia</taxon>
    </lineage>
</organism>
<dbReference type="PANTHER" id="PTHR11922">
    <property type="entry name" value="GMP SYNTHASE-RELATED"/>
    <property type="match status" value="1"/>
</dbReference>
<evidence type="ECO:0000256" key="5">
    <source>
        <dbReference type="ARBA" id="ARBA00022840"/>
    </source>
</evidence>
<comment type="caution">
    <text evidence="7">The sequence shown here is derived from an EMBL/GenBank/DDBJ whole genome shotgun (WGS) entry which is preliminary data.</text>
</comment>
<dbReference type="EMBL" id="JAOYFB010000005">
    <property type="protein sequence ID" value="KAK4015837.1"/>
    <property type="molecule type" value="Genomic_DNA"/>
</dbReference>
<evidence type="ECO:0000256" key="3">
    <source>
        <dbReference type="ARBA" id="ARBA00022749"/>
    </source>
</evidence>
<dbReference type="Gene3D" id="3.40.50.620">
    <property type="entry name" value="HUPs"/>
    <property type="match status" value="1"/>
</dbReference>
<dbReference type="Gene3D" id="3.40.50.880">
    <property type="match status" value="1"/>
</dbReference>
<keyword evidence="3" id="KW-0332">GMP biosynthesis</keyword>
<keyword evidence="4" id="KW-0658">Purine biosynthesis</keyword>
<feature type="domain" description="Glutamine amidotransferase" evidence="6">
    <location>
        <begin position="33"/>
        <end position="86"/>
    </location>
</feature>
<keyword evidence="2" id="KW-0547">Nucleotide-binding</keyword>
<evidence type="ECO:0000256" key="4">
    <source>
        <dbReference type="ARBA" id="ARBA00022755"/>
    </source>
</evidence>
<evidence type="ECO:0000313" key="7">
    <source>
        <dbReference type="EMBL" id="KAK4015837.1"/>
    </source>
</evidence>
<dbReference type="PANTHER" id="PTHR11922:SF2">
    <property type="entry name" value="GMP SYNTHASE [GLUTAMINE-HYDROLYZING]"/>
    <property type="match status" value="1"/>
</dbReference>
<gene>
    <name evidence="7" type="ORF">OUZ56_030808</name>
</gene>
<keyword evidence="5" id="KW-0067">ATP-binding</keyword>
<name>A0ABQ9ZSD1_9CRUS</name>
<dbReference type="SUPFAM" id="SSF52317">
    <property type="entry name" value="Class I glutamine amidotransferase-like"/>
    <property type="match status" value="1"/>
</dbReference>
<keyword evidence="8" id="KW-1185">Reference proteome</keyword>
<dbReference type="Proteomes" id="UP001234178">
    <property type="component" value="Unassembled WGS sequence"/>
</dbReference>
<dbReference type="Pfam" id="PF00117">
    <property type="entry name" value="GATase"/>
    <property type="match status" value="1"/>
</dbReference>
<proteinExistence type="predicted"/>
<protein>
    <recommendedName>
        <fullName evidence="6">Glutamine amidotransferase domain-containing protein</fullName>
    </recommendedName>
</protein>
<dbReference type="InterPro" id="IPR017926">
    <property type="entry name" value="GATASE"/>
</dbReference>
<dbReference type="InterPro" id="IPR029062">
    <property type="entry name" value="Class_I_gatase-like"/>
</dbReference>
<evidence type="ECO:0000259" key="6">
    <source>
        <dbReference type="Pfam" id="PF00117"/>
    </source>
</evidence>
<accession>A0ABQ9ZSD1</accession>
<dbReference type="InterPro" id="IPR014729">
    <property type="entry name" value="Rossmann-like_a/b/a_fold"/>
</dbReference>
<reference evidence="7 8" key="1">
    <citation type="journal article" date="2023" name="Nucleic Acids Res.">
        <title>The hologenome of Daphnia magna reveals possible DNA methylation and microbiome-mediated evolution of the host genome.</title>
        <authorList>
            <person name="Chaturvedi A."/>
            <person name="Li X."/>
            <person name="Dhandapani V."/>
            <person name="Marshall H."/>
            <person name="Kissane S."/>
            <person name="Cuenca-Cambronero M."/>
            <person name="Asole G."/>
            <person name="Calvet F."/>
            <person name="Ruiz-Romero M."/>
            <person name="Marangio P."/>
            <person name="Guigo R."/>
            <person name="Rago D."/>
            <person name="Mirbahai L."/>
            <person name="Eastwood N."/>
            <person name="Colbourne J.K."/>
            <person name="Zhou J."/>
            <person name="Mallon E."/>
            <person name="Orsini L."/>
        </authorList>
    </citation>
    <scope>NUCLEOTIDE SEQUENCE [LARGE SCALE GENOMIC DNA]</scope>
    <source>
        <strain evidence="7">LRV0_1</strain>
    </source>
</reference>
<sequence length="223" mass="25813">MVLIVNNNKQHVTAPGYRKVLTQCTRLMPHYTTQQYLSCGFPVLGICYGKQILNKELGETVERKDVRDGQFEIRVETECSLFKGLETWQMKREQQCNDYIRRTVGRDKIVLMLVSGGVYSAVCDGPTLLHKALLKGDDSSRVQAIHIDNGFLRRSESYDWQKFSNYVVLSHLKLDHLATSYFHLKLWIGLLLTTKERILFNQSRQDIYPKSHNVLSTNQTELE</sequence>